<dbReference type="Pfam" id="PF05402">
    <property type="entry name" value="PqqD"/>
    <property type="match status" value="1"/>
</dbReference>
<name>A0ABN3PKH7_9ACTN</name>
<dbReference type="InterPro" id="IPR041881">
    <property type="entry name" value="PqqD_sf"/>
</dbReference>
<dbReference type="Proteomes" id="UP001501509">
    <property type="component" value="Unassembled WGS sequence"/>
</dbReference>
<keyword evidence="2" id="KW-1185">Reference proteome</keyword>
<reference evidence="1 2" key="1">
    <citation type="journal article" date="2019" name="Int. J. Syst. Evol. Microbiol.">
        <title>The Global Catalogue of Microorganisms (GCM) 10K type strain sequencing project: providing services to taxonomists for standard genome sequencing and annotation.</title>
        <authorList>
            <consortium name="The Broad Institute Genomics Platform"/>
            <consortium name="The Broad Institute Genome Sequencing Center for Infectious Disease"/>
            <person name="Wu L."/>
            <person name="Ma J."/>
        </authorList>
    </citation>
    <scope>NUCLEOTIDE SEQUENCE [LARGE SCALE GENOMIC DNA]</scope>
    <source>
        <strain evidence="1 2">JCM 6833</strain>
    </source>
</reference>
<dbReference type="InterPro" id="IPR008792">
    <property type="entry name" value="PQQD"/>
</dbReference>
<accession>A0ABN3PKH7</accession>
<protein>
    <recommendedName>
        <fullName evidence="3">PqqD family protein</fullName>
    </recommendedName>
</protein>
<gene>
    <name evidence="1" type="ORF">GCM10010411_15410</name>
</gene>
<evidence type="ECO:0000313" key="2">
    <source>
        <dbReference type="Proteomes" id="UP001501509"/>
    </source>
</evidence>
<dbReference type="Gene3D" id="1.10.10.1150">
    <property type="entry name" value="Coenzyme PQQ synthesis protein D (PqqD)"/>
    <property type="match status" value="1"/>
</dbReference>
<dbReference type="RefSeq" id="WP_344539107.1">
    <property type="nucleotide sequence ID" value="NZ_BAAATD010000002.1"/>
</dbReference>
<sequence length="94" mass="10446">MHAATVPQWSVPLRIRRDNGGVVMVLNYETQTVFFLNALAADVLESIDGIKTMEDLTRLFQQRHPSVDLTVVERDVESIVSKFVAEGTVVLGTC</sequence>
<proteinExistence type="predicted"/>
<comment type="caution">
    <text evidence="1">The sequence shown here is derived from an EMBL/GenBank/DDBJ whole genome shotgun (WGS) entry which is preliminary data.</text>
</comment>
<dbReference type="EMBL" id="BAAATD010000002">
    <property type="protein sequence ID" value="GAA2583624.1"/>
    <property type="molecule type" value="Genomic_DNA"/>
</dbReference>
<evidence type="ECO:0000313" key="1">
    <source>
        <dbReference type="EMBL" id="GAA2583624.1"/>
    </source>
</evidence>
<organism evidence="1 2">
    <name type="scientific">Actinomadura fulvescens</name>
    <dbReference type="NCBI Taxonomy" id="46160"/>
    <lineage>
        <taxon>Bacteria</taxon>
        <taxon>Bacillati</taxon>
        <taxon>Actinomycetota</taxon>
        <taxon>Actinomycetes</taxon>
        <taxon>Streptosporangiales</taxon>
        <taxon>Thermomonosporaceae</taxon>
        <taxon>Actinomadura</taxon>
    </lineage>
</organism>
<evidence type="ECO:0008006" key="3">
    <source>
        <dbReference type="Google" id="ProtNLM"/>
    </source>
</evidence>